<dbReference type="Proteomes" id="UP001501699">
    <property type="component" value="Unassembled WGS sequence"/>
</dbReference>
<evidence type="ECO:0000256" key="1">
    <source>
        <dbReference type="SAM" id="Phobius"/>
    </source>
</evidence>
<dbReference type="RefSeq" id="WP_345119388.1">
    <property type="nucleotide sequence ID" value="NZ_BAABJA010000012.1"/>
</dbReference>
<feature type="transmembrane region" description="Helical" evidence="1">
    <location>
        <begin position="15"/>
        <end position="35"/>
    </location>
</feature>
<keyword evidence="1" id="KW-0812">Transmembrane</keyword>
<keyword evidence="3" id="KW-1185">Reference proteome</keyword>
<name>A0ABP8VNH9_9HYPH</name>
<protein>
    <recommendedName>
        <fullName evidence="4">HlyD family secretion protein</fullName>
    </recommendedName>
</protein>
<dbReference type="EMBL" id="BAABJA010000012">
    <property type="protein sequence ID" value="GAA4666034.1"/>
    <property type="molecule type" value="Genomic_DNA"/>
</dbReference>
<keyword evidence="1" id="KW-1133">Transmembrane helix</keyword>
<organism evidence="2 3">
    <name type="scientific">Bartonella pachyuromydis</name>
    <dbReference type="NCBI Taxonomy" id="931097"/>
    <lineage>
        <taxon>Bacteria</taxon>
        <taxon>Pseudomonadati</taxon>
        <taxon>Pseudomonadota</taxon>
        <taxon>Alphaproteobacteria</taxon>
        <taxon>Hyphomicrobiales</taxon>
        <taxon>Bartonellaceae</taxon>
        <taxon>Bartonella</taxon>
    </lineage>
</organism>
<proteinExistence type="predicted"/>
<gene>
    <name evidence="2" type="ORF">GCM10023262_13830</name>
</gene>
<evidence type="ECO:0000313" key="2">
    <source>
        <dbReference type="EMBL" id="GAA4666034.1"/>
    </source>
</evidence>
<sequence length="73" mass="7955">MADKVPHLRPLSPTLHMVITVLVALFLFIVIGSFVTKTEIVARGQGAVIPTSYVQLVQAQNTGRIEKILVKEG</sequence>
<accession>A0ABP8VNH9</accession>
<comment type="caution">
    <text evidence="2">The sequence shown here is derived from an EMBL/GenBank/DDBJ whole genome shotgun (WGS) entry which is preliminary data.</text>
</comment>
<reference evidence="3" key="1">
    <citation type="journal article" date="2019" name="Int. J. Syst. Evol. Microbiol.">
        <title>The Global Catalogue of Microorganisms (GCM) 10K type strain sequencing project: providing services to taxonomists for standard genome sequencing and annotation.</title>
        <authorList>
            <consortium name="The Broad Institute Genomics Platform"/>
            <consortium name="The Broad Institute Genome Sequencing Center for Infectious Disease"/>
            <person name="Wu L."/>
            <person name="Ma J."/>
        </authorList>
    </citation>
    <scope>NUCLEOTIDE SEQUENCE [LARGE SCALE GENOMIC DNA]</scope>
    <source>
        <strain evidence="3">JCM 17714</strain>
    </source>
</reference>
<keyword evidence="1" id="KW-0472">Membrane</keyword>
<evidence type="ECO:0000313" key="3">
    <source>
        <dbReference type="Proteomes" id="UP001501699"/>
    </source>
</evidence>
<evidence type="ECO:0008006" key="4">
    <source>
        <dbReference type="Google" id="ProtNLM"/>
    </source>
</evidence>